<evidence type="ECO:0000256" key="1">
    <source>
        <dbReference type="ARBA" id="ARBA00022723"/>
    </source>
</evidence>
<accession>A0A8E0RT25</accession>
<dbReference type="PROSITE" id="PS00478">
    <property type="entry name" value="LIM_DOMAIN_1"/>
    <property type="match status" value="1"/>
</dbReference>
<reference evidence="6" key="1">
    <citation type="submission" date="2019-05" db="EMBL/GenBank/DDBJ databases">
        <title>Annotation for the trematode Fasciolopsis buski.</title>
        <authorList>
            <person name="Choi Y.-J."/>
        </authorList>
    </citation>
    <scope>NUCLEOTIDE SEQUENCE</scope>
    <source>
        <strain evidence="6">HT</strain>
        <tissue evidence="6">Whole worm</tissue>
    </source>
</reference>
<evidence type="ECO:0000259" key="5">
    <source>
        <dbReference type="PROSITE" id="PS50023"/>
    </source>
</evidence>
<comment type="caution">
    <text evidence="6">The sequence shown here is derived from an EMBL/GenBank/DDBJ whole genome shotgun (WGS) entry which is preliminary data.</text>
</comment>
<dbReference type="AlphaFoldDB" id="A0A8E0RT25"/>
<evidence type="ECO:0000256" key="4">
    <source>
        <dbReference type="PROSITE-ProRule" id="PRU00125"/>
    </source>
</evidence>
<dbReference type="CDD" id="cd09358">
    <property type="entry name" value="LIM_Mical_like"/>
    <property type="match status" value="1"/>
</dbReference>
<proteinExistence type="predicted"/>
<gene>
    <name evidence="6" type="ORF">FBUS_09126</name>
</gene>
<feature type="domain" description="LIM zinc-binding" evidence="5">
    <location>
        <begin position="113"/>
        <end position="173"/>
    </location>
</feature>
<evidence type="ECO:0000313" key="6">
    <source>
        <dbReference type="EMBL" id="KAA0187005.1"/>
    </source>
</evidence>
<dbReference type="SUPFAM" id="SSF57716">
    <property type="entry name" value="Glucocorticoid receptor-like (DNA-binding domain)"/>
    <property type="match status" value="2"/>
</dbReference>
<keyword evidence="7" id="KW-1185">Reference proteome</keyword>
<protein>
    <recommendedName>
        <fullName evidence="5">LIM zinc-binding domain-containing protein</fullName>
    </recommendedName>
</protein>
<evidence type="ECO:0000256" key="2">
    <source>
        <dbReference type="ARBA" id="ARBA00022833"/>
    </source>
</evidence>
<evidence type="ECO:0000256" key="3">
    <source>
        <dbReference type="ARBA" id="ARBA00023038"/>
    </source>
</evidence>
<dbReference type="GO" id="GO:0046872">
    <property type="term" value="F:metal ion binding"/>
    <property type="evidence" value="ECO:0007669"/>
    <property type="project" value="UniProtKB-KW"/>
</dbReference>
<dbReference type="OrthoDB" id="6232656at2759"/>
<dbReference type="SMART" id="SM00132">
    <property type="entry name" value="LIM"/>
    <property type="match status" value="2"/>
</dbReference>
<dbReference type="PANTHER" id="PTHR24206">
    <property type="entry name" value="OS06G0237300 PROTEIN"/>
    <property type="match status" value="1"/>
</dbReference>
<name>A0A8E0RT25_9TREM</name>
<dbReference type="Gene3D" id="2.10.110.10">
    <property type="entry name" value="Cysteine Rich Protein"/>
    <property type="match status" value="2"/>
</dbReference>
<dbReference type="EMBL" id="LUCM01009433">
    <property type="protein sequence ID" value="KAA0187005.1"/>
    <property type="molecule type" value="Genomic_DNA"/>
</dbReference>
<dbReference type="Proteomes" id="UP000728185">
    <property type="component" value="Unassembled WGS sequence"/>
</dbReference>
<keyword evidence="1 4" id="KW-0479">Metal-binding</keyword>
<dbReference type="Pfam" id="PF00412">
    <property type="entry name" value="LIM"/>
    <property type="match status" value="2"/>
</dbReference>
<organism evidence="6 7">
    <name type="scientific">Fasciolopsis buskii</name>
    <dbReference type="NCBI Taxonomy" id="27845"/>
    <lineage>
        <taxon>Eukaryota</taxon>
        <taxon>Metazoa</taxon>
        <taxon>Spiralia</taxon>
        <taxon>Lophotrochozoa</taxon>
        <taxon>Platyhelminthes</taxon>
        <taxon>Trematoda</taxon>
        <taxon>Digenea</taxon>
        <taxon>Plagiorchiida</taxon>
        <taxon>Echinostomata</taxon>
        <taxon>Echinostomatoidea</taxon>
        <taxon>Fasciolidae</taxon>
        <taxon>Fasciolopsis</taxon>
    </lineage>
</organism>
<keyword evidence="2 4" id="KW-0862">Zinc</keyword>
<sequence length="256" mass="29384">MERVYHRDCFRCRRCDIVLSPDKYNVENEKPCCQPRCIDQVDQKGVEISINLESNSRPHAYTGRNTPSRSHSVVIGSKVREGDEISIFRGDVDKIAKIQRRLEQIQALGAEEVKCFSCGRRVYLAERLQISNRIYHPECLKCDTCGRILNGRSYSIHEGKVYCAVHHREILNRRNFMGICGSQAILDTTMNSSVGSKLNQDSNRLRIPKQNEKPKKIEYVLCPDPPQIQNATPIVQNEDEVSHLKLCIFSAYIRMS</sequence>
<evidence type="ECO:0000313" key="7">
    <source>
        <dbReference type="Proteomes" id="UP000728185"/>
    </source>
</evidence>
<keyword evidence="3 4" id="KW-0440">LIM domain</keyword>
<dbReference type="InterPro" id="IPR001781">
    <property type="entry name" value="Znf_LIM"/>
</dbReference>
<dbReference type="PROSITE" id="PS50023">
    <property type="entry name" value="LIM_DOMAIN_2"/>
    <property type="match status" value="1"/>
</dbReference>